<dbReference type="Pfam" id="PF00929">
    <property type="entry name" value="RNase_T"/>
    <property type="match status" value="1"/>
</dbReference>
<keyword evidence="3" id="KW-0540">Nuclease</keyword>
<dbReference type="WBParaSite" id="GPUH_0001283701-mRNA-1">
    <property type="protein sequence ID" value="GPUH_0001283701-mRNA-1"/>
    <property type="gene ID" value="GPUH_0001283701"/>
</dbReference>
<evidence type="ECO:0000313" key="9">
    <source>
        <dbReference type="Proteomes" id="UP000271098"/>
    </source>
</evidence>
<dbReference type="InterPro" id="IPR036397">
    <property type="entry name" value="RNaseH_sf"/>
</dbReference>
<dbReference type="InterPro" id="IPR013520">
    <property type="entry name" value="Ribonucl_H"/>
</dbReference>
<dbReference type="GO" id="GO:0005634">
    <property type="term" value="C:nucleus"/>
    <property type="evidence" value="ECO:0007669"/>
    <property type="project" value="UniProtKB-SubCell"/>
</dbReference>
<dbReference type="OrthoDB" id="3996471at2759"/>
<evidence type="ECO:0000256" key="4">
    <source>
        <dbReference type="ARBA" id="ARBA00022801"/>
    </source>
</evidence>
<comment type="subcellular location">
    <subcellularLocation>
        <location evidence="1">Nucleus</location>
    </subcellularLocation>
</comment>
<dbReference type="GO" id="GO:0003676">
    <property type="term" value="F:nucleic acid binding"/>
    <property type="evidence" value="ECO:0007669"/>
    <property type="project" value="InterPro"/>
</dbReference>
<keyword evidence="6" id="KW-0539">Nucleus</keyword>
<evidence type="ECO:0000259" key="7">
    <source>
        <dbReference type="SMART" id="SM00479"/>
    </source>
</evidence>
<protein>
    <submittedName>
        <fullName evidence="10">Exonuclease domain-containing protein</fullName>
    </submittedName>
</protein>
<dbReference type="AlphaFoldDB" id="A0A183DVT2"/>
<dbReference type="EMBL" id="UYRT01079639">
    <property type="protein sequence ID" value="VDN21107.1"/>
    <property type="molecule type" value="Genomic_DNA"/>
</dbReference>
<dbReference type="SUPFAM" id="SSF53098">
    <property type="entry name" value="Ribonuclease H-like"/>
    <property type="match status" value="1"/>
</dbReference>
<evidence type="ECO:0000256" key="1">
    <source>
        <dbReference type="ARBA" id="ARBA00004123"/>
    </source>
</evidence>
<dbReference type="InterPro" id="IPR047021">
    <property type="entry name" value="REXO1/3/4-like"/>
</dbReference>
<dbReference type="Proteomes" id="UP000271098">
    <property type="component" value="Unassembled WGS sequence"/>
</dbReference>
<feature type="domain" description="Exonuclease" evidence="7">
    <location>
        <begin position="207"/>
        <end position="365"/>
    </location>
</feature>
<dbReference type="InterPro" id="IPR012337">
    <property type="entry name" value="RNaseH-like_sf"/>
</dbReference>
<name>A0A183DVT2_9BILA</name>
<reference evidence="10" key="1">
    <citation type="submission" date="2016-06" db="UniProtKB">
        <authorList>
            <consortium name="WormBaseParasite"/>
        </authorList>
    </citation>
    <scope>IDENTIFICATION</scope>
</reference>
<keyword evidence="5" id="KW-0269">Exonuclease</keyword>
<dbReference type="InterPro" id="IPR034922">
    <property type="entry name" value="REX1-like_exo"/>
</dbReference>
<dbReference type="Gene3D" id="3.30.420.10">
    <property type="entry name" value="Ribonuclease H-like superfamily/Ribonuclease H"/>
    <property type="match status" value="1"/>
</dbReference>
<evidence type="ECO:0000256" key="5">
    <source>
        <dbReference type="ARBA" id="ARBA00022839"/>
    </source>
</evidence>
<proteinExistence type="inferred from homology"/>
<evidence type="ECO:0000256" key="6">
    <source>
        <dbReference type="ARBA" id="ARBA00023242"/>
    </source>
</evidence>
<evidence type="ECO:0000313" key="10">
    <source>
        <dbReference type="WBParaSite" id="GPUH_0001283701-mRNA-1"/>
    </source>
</evidence>
<evidence type="ECO:0000313" key="8">
    <source>
        <dbReference type="EMBL" id="VDN21107.1"/>
    </source>
</evidence>
<dbReference type="GO" id="GO:0004527">
    <property type="term" value="F:exonuclease activity"/>
    <property type="evidence" value="ECO:0007669"/>
    <property type="project" value="UniProtKB-KW"/>
</dbReference>
<dbReference type="PANTHER" id="PTHR12801">
    <property type="entry name" value="RNA EXONUCLEASE REXO1 / RECO3 FAMILY MEMBER-RELATED"/>
    <property type="match status" value="1"/>
</dbReference>
<keyword evidence="4" id="KW-0378">Hydrolase</keyword>
<dbReference type="PANTHER" id="PTHR12801:SF82">
    <property type="entry name" value="RNA EXONUCLEASE 5"/>
    <property type="match status" value="1"/>
</dbReference>
<dbReference type="GO" id="GO:0010629">
    <property type="term" value="P:negative regulation of gene expression"/>
    <property type="evidence" value="ECO:0007669"/>
    <property type="project" value="UniProtKB-ARBA"/>
</dbReference>
<dbReference type="SMART" id="SM00479">
    <property type="entry name" value="EXOIII"/>
    <property type="match status" value="1"/>
</dbReference>
<gene>
    <name evidence="8" type="ORF">GPUH_LOCUS12823</name>
</gene>
<dbReference type="FunFam" id="3.30.420.10:FF:000031">
    <property type="entry name" value="RNA exonuclease 1"/>
    <property type="match status" value="1"/>
</dbReference>
<dbReference type="CDD" id="cd06145">
    <property type="entry name" value="REX1_like"/>
    <property type="match status" value="1"/>
</dbReference>
<organism evidence="10">
    <name type="scientific">Gongylonema pulchrum</name>
    <dbReference type="NCBI Taxonomy" id="637853"/>
    <lineage>
        <taxon>Eukaryota</taxon>
        <taxon>Metazoa</taxon>
        <taxon>Ecdysozoa</taxon>
        <taxon>Nematoda</taxon>
        <taxon>Chromadorea</taxon>
        <taxon>Rhabditida</taxon>
        <taxon>Spirurina</taxon>
        <taxon>Spiruromorpha</taxon>
        <taxon>Spiruroidea</taxon>
        <taxon>Gongylonematidae</taxon>
        <taxon>Gongylonema</taxon>
    </lineage>
</organism>
<sequence length="366" mass="41451">MSLCELDCVDYREISLKVSRELQAMRDKREPPKLRFALKWLHGAGVSAHNIAELVHNVSFPRTNKPHWVSVQPSGRAVLQTVVIRIQCHINTVMEVGEPGSYIDEFFGRNFFLQMRPDVQDTEMFWSNLLNIAVSNAERTKRIATNGDILKPFIDFDENREMLVTLRQMTDNGYPFPGKRTGYPNNLSLPPIIPTKKMYGIASADSPFFAIDCEMCVTAGGNELVRISLVDENLDVLLDTLVKPRNKITDYMTKYSGVTKSMLDNVWVRVEDVQKALSHILPDNAILVGHTIECDLNALRLSHPYCVDISLCLNLSGNERQRSSLKTLAKIFLNEEIQGDDGHCSVDDAMITMRLLKYKLSQGLNF</sequence>
<accession>A0A183DVT2</accession>
<reference evidence="8 9" key="2">
    <citation type="submission" date="2018-11" db="EMBL/GenBank/DDBJ databases">
        <authorList>
            <consortium name="Pathogen Informatics"/>
        </authorList>
    </citation>
    <scope>NUCLEOTIDE SEQUENCE [LARGE SCALE GENOMIC DNA]</scope>
</reference>
<evidence type="ECO:0000256" key="2">
    <source>
        <dbReference type="ARBA" id="ARBA00006357"/>
    </source>
</evidence>
<evidence type="ECO:0000256" key="3">
    <source>
        <dbReference type="ARBA" id="ARBA00022722"/>
    </source>
</evidence>
<keyword evidence="9" id="KW-1185">Reference proteome</keyword>
<comment type="similarity">
    <text evidence="2">Belongs to the REXO1/REXO3 family.</text>
</comment>